<dbReference type="SMART" id="SM00530">
    <property type="entry name" value="HTH_XRE"/>
    <property type="match status" value="1"/>
</dbReference>
<dbReference type="InterPro" id="IPR001387">
    <property type="entry name" value="Cro/C1-type_HTH"/>
</dbReference>
<feature type="domain" description="HTH cro/C1-type" evidence="1">
    <location>
        <begin position="27"/>
        <end position="72"/>
    </location>
</feature>
<proteinExistence type="predicted"/>
<dbReference type="RefSeq" id="WP_114647123.1">
    <property type="nucleotide sequence ID" value="NZ_QQNH01000045.1"/>
</dbReference>
<organism evidence="2 3">
    <name type="scientific">Pelagibacterium lacus</name>
    <dbReference type="NCBI Taxonomy" id="2282655"/>
    <lineage>
        <taxon>Bacteria</taxon>
        <taxon>Pseudomonadati</taxon>
        <taxon>Pseudomonadota</taxon>
        <taxon>Alphaproteobacteria</taxon>
        <taxon>Hyphomicrobiales</taxon>
        <taxon>Devosiaceae</taxon>
        <taxon>Pelagibacterium</taxon>
    </lineage>
</organism>
<dbReference type="Gene3D" id="1.10.260.40">
    <property type="entry name" value="lambda repressor-like DNA-binding domains"/>
    <property type="match status" value="1"/>
</dbReference>
<dbReference type="OrthoDB" id="7859023at2"/>
<reference evidence="3" key="1">
    <citation type="submission" date="2018-07" db="EMBL/GenBank/DDBJ databases">
        <authorList>
            <person name="Liu B.-T."/>
            <person name="Du Z."/>
        </authorList>
    </citation>
    <scope>NUCLEOTIDE SEQUENCE [LARGE SCALE GENOMIC DNA]</scope>
    <source>
        <strain evidence="3">XYN52</strain>
    </source>
</reference>
<name>A0A369W6E7_9HYPH</name>
<dbReference type="Pfam" id="PF01381">
    <property type="entry name" value="HTH_3"/>
    <property type="match status" value="1"/>
</dbReference>
<dbReference type="Proteomes" id="UP000253759">
    <property type="component" value="Unassembled WGS sequence"/>
</dbReference>
<dbReference type="EMBL" id="QQNH01000045">
    <property type="protein sequence ID" value="RDE07651.1"/>
    <property type="molecule type" value="Genomic_DNA"/>
</dbReference>
<accession>A0A369W6E7</accession>
<comment type="caution">
    <text evidence="2">The sequence shown here is derived from an EMBL/GenBank/DDBJ whole genome shotgun (WGS) entry which is preliminary data.</text>
</comment>
<dbReference type="GO" id="GO:0003677">
    <property type="term" value="F:DNA binding"/>
    <property type="evidence" value="ECO:0007669"/>
    <property type="project" value="InterPro"/>
</dbReference>
<gene>
    <name evidence="2" type="ORF">DVH29_15665</name>
</gene>
<evidence type="ECO:0000313" key="3">
    <source>
        <dbReference type="Proteomes" id="UP000253759"/>
    </source>
</evidence>
<protein>
    <submittedName>
        <fullName evidence="2">XRE family transcriptional regulator</fullName>
    </submittedName>
</protein>
<sequence>MPTKPYADSRLTRFLGKRILELRSIKSQAQVAAEAGFLNPSMLSMLKNGSAPLPIDRVPALATALDVDPRYLLQLALEQRLDATAMRTLEDILGTIVTRNEIVWLNELRDASGHTNPTLTARARSTLRSIFGK</sequence>
<evidence type="ECO:0000259" key="1">
    <source>
        <dbReference type="PROSITE" id="PS50943"/>
    </source>
</evidence>
<evidence type="ECO:0000313" key="2">
    <source>
        <dbReference type="EMBL" id="RDE07651.1"/>
    </source>
</evidence>
<dbReference type="PROSITE" id="PS50943">
    <property type="entry name" value="HTH_CROC1"/>
    <property type="match status" value="1"/>
</dbReference>
<dbReference type="InterPro" id="IPR010982">
    <property type="entry name" value="Lambda_DNA-bd_dom_sf"/>
</dbReference>
<dbReference type="SUPFAM" id="SSF47413">
    <property type="entry name" value="lambda repressor-like DNA-binding domains"/>
    <property type="match status" value="1"/>
</dbReference>
<keyword evidence="3" id="KW-1185">Reference proteome</keyword>
<dbReference type="AlphaFoldDB" id="A0A369W6E7"/>